<dbReference type="InterPro" id="IPR002300">
    <property type="entry name" value="aa-tRNA-synth_Ia"/>
</dbReference>
<organism evidence="15 16">
    <name type="scientific">Discostella pseudostelligera</name>
    <dbReference type="NCBI Taxonomy" id="259834"/>
    <lineage>
        <taxon>Eukaryota</taxon>
        <taxon>Sar</taxon>
        <taxon>Stramenopiles</taxon>
        <taxon>Ochrophyta</taxon>
        <taxon>Bacillariophyta</taxon>
        <taxon>Coscinodiscophyceae</taxon>
        <taxon>Thalassiosirophycidae</taxon>
        <taxon>Stephanodiscales</taxon>
        <taxon>Stephanodiscaceae</taxon>
        <taxon>Discostella</taxon>
    </lineage>
</organism>
<keyword evidence="5 10" id="KW-0067">ATP-binding</keyword>
<keyword evidence="6 10" id="KW-0648">Protein biosynthesis</keyword>
<keyword evidence="7 10" id="KW-0030">Aminoacyl-tRNA synthetase</keyword>
<evidence type="ECO:0000313" key="16">
    <source>
        <dbReference type="Proteomes" id="UP001530293"/>
    </source>
</evidence>
<dbReference type="Pfam" id="PF00133">
    <property type="entry name" value="tRNA-synt_1"/>
    <property type="match status" value="2"/>
</dbReference>
<proteinExistence type="inferred from homology"/>
<dbReference type="CDD" id="cd07958">
    <property type="entry name" value="Anticodon_Ia_Leu_BEm"/>
    <property type="match status" value="1"/>
</dbReference>
<dbReference type="InterPro" id="IPR002302">
    <property type="entry name" value="Leu-tRNA-ligase"/>
</dbReference>
<feature type="domain" description="Aminoacyl-tRNA synthetase class Ia" evidence="12">
    <location>
        <begin position="172"/>
        <end position="356"/>
    </location>
</feature>
<dbReference type="Gene3D" id="3.10.20.590">
    <property type="match status" value="1"/>
</dbReference>
<evidence type="ECO:0000313" key="15">
    <source>
        <dbReference type="EMBL" id="KAL3762466.1"/>
    </source>
</evidence>
<feature type="domain" description="Leucyl-tRNA synthetase editing" evidence="14">
    <location>
        <begin position="365"/>
        <end position="556"/>
    </location>
</feature>
<gene>
    <name evidence="15" type="ORF">ACHAWU_008169</name>
</gene>
<comment type="caution">
    <text evidence="15">The sequence shown here is derived from an EMBL/GenBank/DDBJ whole genome shotgun (WGS) entry which is preliminary data.</text>
</comment>
<dbReference type="Pfam" id="PF13603">
    <property type="entry name" value="tRNA-synt_1_2"/>
    <property type="match status" value="1"/>
</dbReference>
<dbReference type="PANTHER" id="PTHR43740">
    <property type="entry name" value="LEUCYL-TRNA SYNTHETASE"/>
    <property type="match status" value="1"/>
</dbReference>
<protein>
    <recommendedName>
        <fullName evidence="2">leucine--tRNA ligase</fullName>
        <ecNumber evidence="2">6.1.1.4</ecNumber>
    </recommendedName>
    <alternativeName>
        <fullName evidence="8">Leucyl-tRNA synthetase</fullName>
    </alternativeName>
</protein>
<dbReference type="InterPro" id="IPR009080">
    <property type="entry name" value="tRNAsynth_Ia_anticodon-bd"/>
</dbReference>
<dbReference type="GO" id="GO:0005739">
    <property type="term" value="C:mitochondrion"/>
    <property type="evidence" value="ECO:0007669"/>
    <property type="project" value="UniProtKB-ARBA"/>
</dbReference>
<dbReference type="Proteomes" id="UP001530293">
    <property type="component" value="Unassembled WGS sequence"/>
</dbReference>
<dbReference type="SUPFAM" id="SSF52374">
    <property type="entry name" value="Nucleotidylyl transferase"/>
    <property type="match status" value="1"/>
</dbReference>
<dbReference type="EC" id="6.1.1.4" evidence="2"/>
<dbReference type="Gene3D" id="1.10.730.10">
    <property type="entry name" value="Isoleucyl-tRNA Synthetase, Domain 1"/>
    <property type="match status" value="1"/>
</dbReference>
<reference evidence="15 16" key="1">
    <citation type="submission" date="2024-10" db="EMBL/GenBank/DDBJ databases">
        <title>Updated reference genomes for cyclostephanoid diatoms.</title>
        <authorList>
            <person name="Roberts W.R."/>
            <person name="Alverson A.J."/>
        </authorList>
    </citation>
    <scope>NUCLEOTIDE SEQUENCE [LARGE SCALE GENOMIC DNA]</scope>
    <source>
        <strain evidence="15 16">AJA232-27</strain>
    </source>
</reference>
<evidence type="ECO:0000256" key="11">
    <source>
        <dbReference type="SAM" id="SignalP"/>
    </source>
</evidence>
<accession>A0ABD3MEG5</accession>
<dbReference type="SUPFAM" id="SSF50677">
    <property type="entry name" value="ValRS/IleRS/LeuRS editing domain"/>
    <property type="match status" value="1"/>
</dbReference>
<feature type="domain" description="Aminoacyl-tRNA synthetase class Ia" evidence="12">
    <location>
        <begin position="570"/>
        <end position="781"/>
    </location>
</feature>
<dbReference type="GO" id="GO:0005524">
    <property type="term" value="F:ATP binding"/>
    <property type="evidence" value="ECO:0007669"/>
    <property type="project" value="UniProtKB-KW"/>
</dbReference>
<dbReference type="Pfam" id="PF08264">
    <property type="entry name" value="Anticodon_1"/>
    <property type="match status" value="1"/>
</dbReference>
<evidence type="ECO:0000256" key="4">
    <source>
        <dbReference type="ARBA" id="ARBA00022741"/>
    </source>
</evidence>
<dbReference type="FunFam" id="1.10.730.10:FF:000012">
    <property type="entry name" value="Leucine--tRNA ligase"/>
    <property type="match status" value="1"/>
</dbReference>
<evidence type="ECO:0000256" key="9">
    <source>
        <dbReference type="ARBA" id="ARBA00047469"/>
    </source>
</evidence>
<evidence type="ECO:0000259" key="14">
    <source>
        <dbReference type="Pfam" id="PF13603"/>
    </source>
</evidence>
<keyword evidence="4 10" id="KW-0547">Nucleotide-binding</keyword>
<dbReference type="PRINTS" id="PR00985">
    <property type="entry name" value="TRNASYNTHLEU"/>
</dbReference>
<dbReference type="AlphaFoldDB" id="A0ABD3MEG5"/>
<comment type="catalytic activity">
    <reaction evidence="9">
        <text>tRNA(Leu) + L-leucine + ATP = L-leucyl-tRNA(Leu) + AMP + diphosphate</text>
        <dbReference type="Rhea" id="RHEA:11688"/>
        <dbReference type="Rhea" id="RHEA-COMP:9613"/>
        <dbReference type="Rhea" id="RHEA-COMP:9622"/>
        <dbReference type="ChEBI" id="CHEBI:30616"/>
        <dbReference type="ChEBI" id="CHEBI:33019"/>
        <dbReference type="ChEBI" id="CHEBI:57427"/>
        <dbReference type="ChEBI" id="CHEBI:78442"/>
        <dbReference type="ChEBI" id="CHEBI:78494"/>
        <dbReference type="ChEBI" id="CHEBI:456215"/>
        <dbReference type="EC" id="6.1.1.4"/>
    </reaction>
</comment>
<dbReference type="GO" id="GO:0004823">
    <property type="term" value="F:leucine-tRNA ligase activity"/>
    <property type="evidence" value="ECO:0007669"/>
    <property type="project" value="UniProtKB-EC"/>
</dbReference>
<evidence type="ECO:0000256" key="5">
    <source>
        <dbReference type="ARBA" id="ARBA00022840"/>
    </source>
</evidence>
<evidence type="ECO:0000256" key="8">
    <source>
        <dbReference type="ARBA" id="ARBA00030520"/>
    </source>
</evidence>
<feature type="domain" description="Methionyl/Valyl/Leucyl/Isoleucyl-tRNA synthetase anticodon-binding" evidence="13">
    <location>
        <begin position="831"/>
        <end position="942"/>
    </location>
</feature>
<dbReference type="InterPro" id="IPR001412">
    <property type="entry name" value="aa-tRNA-synth_I_CS"/>
</dbReference>
<evidence type="ECO:0000256" key="1">
    <source>
        <dbReference type="ARBA" id="ARBA00005594"/>
    </source>
</evidence>
<evidence type="ECO:0000259" key="12">
    <source>
        <dbReference type="Pfam" id="PF00133"/>
    </source>
</evidence>
<dbReference type="InterPro" id="IPR013155">
    <property type="entry name" value="M/V/L/I-tRNA-synth_anticd-bd"/>
</dbReference>
<sequence length="982" mass="109418">MRFILAVASMMIVFAAQNAAAFRAPAARGIVGGSGGGSGHLLRANGAIMRSHRHRHYDLRSSTSMAAYSNHANSARDGAATSAINLGNGNIVHQHRRRGWQRQIITSTRLHMSETTIQEESSTTTATATATTSSTSYPFATVEAKWQAYWKEHRTFATPSRRITNEDGTITRSTKKKKYVLDMFPYPSGAGLHVGHPEGYTASDVMARYWRMTSHDVLHPIGWDSFGLPAEQFAINTGTHPEVTTIKNINNFRRQLQMLGFSYDWDKELATTDINYVKWTQWIFLKLYERGLAMQSSVNVNWCPALGTVLANEEVINGLSERGDHPVVRMPLRQWVLKITEYADRLQKGLEGLDWPAGTMVAQEQWIGKSEGTEIDFMVDGLEDKKVTVFTTRADTLFGVTYLTLAPEHPLVSLVTTPDQKTEVDSYVTTTASRSDLDRTASKEKTGVFTGGYAIHPLTNEKVPIWISDYVLGSYGTGAVMAVPAHDERDFEFASKFGLDVKWVVGPAVDGSTGTSDNGEETPTDVAFTDYGVNINSGEYDGMTTIDAKKAITNKLKEISSGGPKITYKLRDWVFSRQRYWGEPIPIYFPVDFPEGVNAMDVDPKVDECEHTIRYDLPIPVAESELPLVLPEMEDFSPGDDPAGCLARAKSWRYFQRDGKWFARETNTMPQWAGSCWYYFRFLDPKNDDMAFSPELDEDWMPVDLYVGGAEHAVLHLLYARFWHQVLYDLGYTKHPEPFQKLVHQGMILGSDGEKMSKSRGNVVNPDDVVDAHGADALRLYEMFMGPLEAVKPWQTSQVAGVVRFQNKLYNVVQSAVQNGGAAELDDETTKILHKTMKKVTEDINSMSFNTAISAMMVLTNHLTSLKGQVPKEAAEKLVLMVSPFAPHLGEECWNLLGHTESLAYHPWVEYDEALCVDNTVKMGVQVNGKKRGEIEIPTDADQDGAMDAAMKVQSVSAQVDGNDIKKVIYVPGRILNIIVAK</sequence>
<keyword evidence="11" id="KW-0732">Signal</keyword>
<evidence type="ECO:0000256" key="3">
    <source>
        <dbReference type="ARBA" id="ARBA00022598"/>
    </source>
</evidence>
<dbReference type="NCBIfam" id="TIGR00396">
    <property type="entry name" value="leuS_bact"/>
    <property type="match status" value="1"/>
</dbReference>
<dbReference type="SUPFAM" id="SSF47323">
    <property type="entry name" value="Anticodon-binding domain of a subclass of class I aminoacyl-tRNA synthetases"/>
    <property type="match status" value="1"/>
</dbReference>
<keyword evidence="16" id="KW-1185">Reference proteome</keyword>
<dbReference type="InterPro" id="IPR025709">
    <property type="entry name" value="Leu_tRNA-synth_edit"/>
</dbReference>
<dbReference type="GO" id="GO:0006412">
    <property type="term" value="P:translation"/>
    <property type="evidence" value="ECO:0007669"/>
    <property type="project" value="UniProtKB-KW"/>
</dbReference>
<feature type="chain" id="PRO_5044858656" description="leucine--tRNA ligase" evidence="11">
    <location>
        <begin position="22"/>
        <end position="982"/>
    </location>
</feature>
<comment type="similarity">
    <text evidence="1 10">Belongs to the class-I aminoacyl-tRNA synthetase family.</text>
</comment>
<evidence type="ECO:0000256" key="7">
    <source>
        <dbReference type="ARBA" id="ARBA00023146"/>
    </source>
</evidence>
<dbReference type="PANTHER" id="PTHR43740:SF2">
    <property type="entry name" value="LEUCINE--TRNA LIGASE, MITOCHONDRIAL"/>
    <property type="match status" value="1"/>
</dbReference>
<name>A0ABD3MEG5_9STRA</name>
<dbReference type="HAMAP" id="MF_00049_B">
    <property type="entry name" value="Leu_tRNA_synth_B"/>
    <property type="match status" value="1"/>
</dbReference>
<dbReference type="PROSITE" id="PS00178">
    <property type="entry name" value="AA_TRNA_LIGASE_I"/>
    <property type="match status" value="1"/>
</dbReference>
<evidence type="ECO:0000256" key="6">
    <source>
        <dbReference type="ARBA" id="ARBA00022917"/>
    </source>
</evidence>
<evidence type="ECO:0000256" key="2">
    <source>
        <dbReference type="ARBA" id="ARBA00013164"/>
    </source>
</evidence>
<dbReference type="InterPro" id="IPR009008">
    <property type="entry name" value="Val/Leu/Ile-tRNA-synth_edit"/>
</dbReference>
<dbReference type="FunFam" id="1.10.730.10:FF:000011">
    <property type="entry name" value="Leucine--tRNA ligase chloroplastic/mitochondrial"/>
    <property type="match status" value="1"/>
</dbReference>
<feature type="signal peptide" evidence="11">
    <location>
        <begin position="1"/>
        <end position="21"/>
    </location>
</feature>
<dbReference type="FunFam" id="3.40.50.620:FF:000077">
    <property type="entry name" value="Leucine--tRNA ligase"/>
    <property type="match status" value="1"/>
</dbReference>
<dbReference type="InterPro" id="IPR014729">
    <property type="entry name" value="Rossmann-like_a/b/a_fold"/>
</dbReference>
<evidence type="ECO:0000259" key="13">
    <source>
        <dbReference type="Pfam" id="PF08264"/>
    </source>
</evidence>
<evidence type="ECO:0000256" key="10">
    <source>
        <dbReference type="RuleBase" id="RU363035"/>
    </source>
</evidence>
<dbReference type="Gene3D" id="3.40.50.620">
    <property type="entry name" value="HUPs"/>
    <property type="match status" value="2"/>
</dbReference>
<keyword evidence="3 10" id="KW-0436">Ligase</keyword>
<dbReference type="EMBL" id="JALLBG020000135">
    <property type="protein sequence ID" value="KAL3762466.1"/>
    <property type="molecule type" value="Genomic_DNA"/>
</dbReference>